<feature type="domain" description="TraD/TraG TraM recognition site" evidence="2">
    <location>
        <begin position="596"/>
        <end position="721"/>
    </location>
</feature>
<sequence length="807" mass="87214">MIHQAGRHAVKRLAVRRKAWQRGERPVTAQEARLWAAAHWRPAFEIRSALAFGAGAAVALALGAAGAGHAALMLPAAGLLGFAAASRMNAAKRILTVRARLWGEAPARFTLADLVVHMRRLAQADVSVHGRTGARLTRLAYSPWRRTKALERTERASQVREGACGIRFDAALLPPVNGLWLGLGFEWGSAEAQLASMLPSRDWVRCRAPEALVPFLRNGKKGLGRRIGSPVLHGIGPEERPLDISFDEMGAGTLIVGTTGAGKGVLLANLISQAVLRGDVVVVIDPKFSEQLYRAVCKSAEAAGRRAPFLLHPSKPEASVRLDPLANFQRPSEIASRLRDVIGPHAKEFADLSWAAANRVVEALLFIEERPTLAAIEKYVSIGLEDVLEKMFVRALDAGWRATEGLDGESDAVAGPLQKLEHKGSGEGGYDWRKEADALLEELQQTHGHGREARLCALNFVWERSVAEPRFRAKVKRALGANAIDRVRTVIAACEPRTKEQTAKVTGSLRTALAKLSGDALGPLLSPDPADPADTRPVTTLAKVVRGGDMLYVGLDSLTDAAVAEALGMLLLSDLTSLAGELYNRGESGQSARKISLFVDETSNVINQPLLELLNKGREAGIQTTCAMQTTADLEAMLGSRAKALQALGNLNNVIALRTIDADTQRFVEALLGRSLREETGRSKALMREEALLGDVRLNASESATLASAPLIDGDRLRELPNLEFFASVGGRLYKGRSLFLDPECPTRRLFNALGELAASEDASDYAAARVRAAFSNIRKRFSTFWQGAAAGFQQRSNRRPTGLKHD</sequence>
<gene>
    <name evidence="3" type="primary">traD</name>
    <name evidence="3" type="ORF">H6A60_04015</name>
</gene>
<dbReference type="EMBL" id="JACJJC010000004">
    <property type="protein sequence ID" value="MBM6703654.1"/>
    <property type="molecule type" value="Genomic_DNA"/>
</dbReference>
<proteinExistence type="predicted"/>
<dbReference type="CDD" id="cd01127">
    <property type="entry name" value="TrwB_TraG_TraD_VirD4"/>
    <property type="match status" value="2"/>
</dbReference>
<dbReference type="InterPro" id="IPR032689">
    <property type="entry name" value="TraG-D_C"/>
</dbReference>
<organism evidence="3 4">
    <name type="scientific">Sutterella massiliensis</name>
    <dbReference type="NCBI Taxonomy" id="1816689"/>
    <lineage>
        <taxon>Bacteria</taxon>
        <taxon>Pseudomonadati</taxon>
        <taxon>Pseudomonadota</taxon>
        <taxon>Betaproteobacteria</taxon>
        <taxon>Burkholderiales</taxon>
        <taxon>Sutterellaceae</taxon>
        <taxon>Sutterella</taxon>
    </lineage>
</organism>
<feature type="transmembrane region" description="Helical" evidence="1">
    <location>
        <begin position="49"/>
        <end position="66"/>
    </location>
</feature>
<dbReference type="RefSeq" id="WP_205102124.1">
    <property type="nucleotide sequence ID" value="NZ_JACJJC010000004.1"/>
</dbReference>
<dbReference type="InterPro" id="IPR051162">
    <property type="entry name" value="T4SS_component"/>
</dbReference>
<comment type="caution">
    <text evidence="3">The sequence shown here is derived from an EMBL/GenBank/DDBJ whole genome shotgun (WGS) entry which is preliminary data.</text>
</comment>
<dbReference type="InterPro" id="IPR027417">
    <property type="entry name" value="P-loop_NTPase"/>
</dbReference>
<keyword evidence="1" id="KW-0472">Membrane</keyword>
<protein>
    <submittedName>
        <fullName evidence="3">Conjugative transfer system coupling protein TraD</fullName>
    </submittedName>
</protein>
<keyword evidence="1" id="KW-0812">Transmembrane</keyword>
<dbReference type="PANTHER" id="PTHR30121">
    <property type="entry name" value="UNCHARACTERIZED PROTEIN YJGR-RELATED"/>
    <property type="match status" value="1"/>
</dbReference>
<dbReference type="InterPro" id="IPR022458">
    <property type="entry name" value="Conjugative_coupling_TraG/TraD"/>
</dbReference>
<evidence type="ECO:0000256" key="1">
    <source>
        <dbReference type="SAM" id="Phobius"/>
    </source>
</evidence>
<dbReference type="NCBIfam" id="TIGR03743">
    <property type="entry name" value="SXT_TraD"/>
    <property type="match status" value="1"/>
</dbReference>
<evidence type="ECO:0000313" key="3">
    <source>
        <dbReference type="EMBL" id="MBM6703654.1"/>
    </source>
</evidence>
<dbReference type="Pfam" id="PF12846">
    <property type="entry name" value="AAA_10"/>
    <property type="match status" value="1"/>
</dbReference>
<name>A0ABS2DQR6_9BURK</name>
<keyword evidence="4" id="KW-1185">Reference proteome</keyword>
<dbReference type="SUPFAM" id="SSF52540">
    <property type="entry name" value="P-loop containing nucleoside triphosphate hydrolases"/>
    <property type="match status" value="1"/>
</dbReference>
<dbReference type="Pfam" id="PF12696">
    <property type="entry name" value="TraG-D_C"/>
    <property type="match status" value="1"/>
</dbReference>
<dbReference type="Gene3D" id="3.40.50.300">
    <property type="entry name" value="P-loop containing nucleotide triphosphate hydrolases"/>
    <property type="match status" value="2"/>
</dbReference>
<evidence type="ECO:0000313" key="4">
    <source>
        <dbReference type="Proteomes" id="UP000715095"/>
    </source>
</evidence>
<keyword evidence="1" id="KW-1133">Transmembrane helix</keyword>
<dbReference type="PANTHER" id="PTHR30121:SF6">
    <property type="entry name" value="SLR6007 PROTEIN"/>
    <property type="match status" value="1"/>
</dbReference>
<reference evidence="3 4" key="1">
    <citation type="journal article" date="2021" name="Sci. Rep.">
        <title>The distribution of antibiotic resistance genes in chicken gut microbiota commensals.</title>
        <authorList>
            <person name="Juricova H."/>
            <person name="Matiasovicova J."/>
            <person name="Kubasova T."/>
            <person name="Cejkova D."/>
            <person name="Rychlik I."/>
        </authorList>
    </citation>
    <scope>NUCLEOTIDE SEQUENCE [LARGE SCALE GENOMIC DNA]</scope>
    <source>
        <strain evidence="3 4">An829</strain>
    </source>
</reference>
<dbReference type="Proteomes" id="UP000715095">
    <property type="component" value="Unassembled WGS sequence"/>
</dbReference>
<evidence type="ECO:0000259" key="2">
    <source>
        <dbReference type="Pfam" id="PF12696"/>
    </source>
</evidence>
<accession>A0ABS2DQR6</accession>